<dbReference type="EMBL" id="CP044415">
    <property type="protein sequence ID" value="QOY39931.1"/>
    <property type="molecule type" value="Genomic_DNA"/>
</dbReference>
<protein>
    <submittedName>
        <fullName evidence="2">Uncharacterized protein</fullName>
    </submittedName>
</protein>
<name>A0A7S7LEV7_CRYPV</name>
<sequence length="28" mass="3370">MSKTQIILSLLLHSLITTIYYLSYFLFF</sequence>
<accession>A0A7S7LEV7</accession>
<evidence type="ECO:0000256" key="1">
    <source>
        <dbReference type="SAM" id="Phobius"/>
    </source>
</evidence>
<gene>
    <name evidence="2" type="ORF">CPATCC_003993</name>
</gene>
<keyword evidence="1" id="KW-0472">Membrane</keyword>
<reference evidence="2 3" key="1">
    <citation type="submission" date="2019-09" db="EMBL/GenBank/DDBJ databases">
        <title>Consistent, comparative and evidence-based genome assembly and annotation for Cryptosporidium parvum, C. hominis and C. tyzzeri.</title>
        <authorList>
            <person name="Baptista R.P."/>
            <person name="Li Y."/>
            <person name="Sateriale A."/>
            <person name="Ansell B."/>
            <person name="Jex A."/>
            <person name="Sanders M."/>
            <person name="Brooks K."/>
            <person name="Tracey A."/>
            <person name="Berriman M."/>
            <person name="Striepen B."/>
            <person name="Cotton J.A."/>
            <person name="Kissinger J.C."/>
        </authorList>
    </citation>
    <scope>NUCLEOTIDE SEQUENCE [LARGE SCALE GENOMIC DNA]</scope>
    <source>
        <strain evidence="2 3">IOWA-ATCC</strain>
    </source>
</reference>
<keyword evidence="1" id="KW-0812">Transmembrane</keyword>
<evidence type="ECO:0000313" key="2">
    <source>
        <dbReference type="EMBL" id="QOY39931.1"/>
    </source>
</evidence>
<organism evidence="2 3">
    <name type="scientific">Cryptosporidium parvum</name>
    <dbReference type="NCBI Taxonomy" id="5807"/>
    <lineage>
        <taxon>Eukaryota</taxon>
        <taxon>Sar</taxon>
        <taxon>Alveolata</taxon>
        <taxon>Apicomplexa</taxon>
        <taxon>Conoidasida</taxon>
        <taxon>Coccidia</taxon>
        <taxon>Eucoccidiorida</taxon>
        <taxon>Eimeriorina</taxon>
        <taxon>Cryptosporidiidae</taxon>
        <taxon>Cryptosporidium</taxon>
    </lineage>
</organism>
<feature type="transmembrane region" description="Helical" evidence="1">
    <location>
        <begin position="6"/>
        <end position="27"/>
    </location>
</feature>
<dbReference type="Proteomes" id="UP000593906">
    <property type="component" value="Chromosome 8"/>
</dbReference>
<dbReference type="VEuPathDB" id="CryptoDB:CPATCC_0001860"/>
<proteinExistence type="predicted"/>
<evidence type="ECO:0000313" key="3">
    <source>
        <dbReference type="Proteomes" id="UP000593906"/>
    </source>
</evidence>
<keyword evidence="1" id="KW-1133">Transmembrane helix</keyword>
<dbReference type="AlphaFoldDB" id="A0A7S7LEV7"/>